<comment type="pathway">
    <text evidence="7 8">Cell wall biogenesis; peptidoglycan biosynthesis.</text>
</comment>
<dbReference type="AlphaFoldDB" id="A0A972F7H2"/>
<keyword evidence="2 7" id="KW-0132">Cell division</keyword>
<comment type="function">
    <text evidence="7">Catalyzes the addition of meso-diaminopimelic acid to the nucleotide precursor UDP-N-acetylmuramoyl-L-alanyl-D-glutamate (UMAG) in the biosynthesis of bacterial cell-wall peptidoglycan.</text>
</comment>
<comment type="PTM">
    <text evidence="7">Carboxylation is probably crucial for Mg(2+) binding and, consequently, for the gamma-phosphate positioning of ATP.</text>
</comment>
<keyword evidence="13" id="KW-1185">Reference proteome</keyword>
<protein>
    <recommendedName>
        <fullName evidence="7">UDP-N-acetylmuramoyl-L-alanyl-D-glutamate--2,6-diaminopimelate ligase</fullName>
        <ecNumber evidence="7">6.3.2.13</ecNumber>
    </recommendedName>
    <alternativeName>
        <fullName evidence="7">Meso-A2pm-adding enzyme</fullName>
    </alternativeName>
    <alternativeName>
        <fullName evidence="7">Meso-diaminopimelate-adding enzyme</fullName>
    </alternativeName>
    <alternativeName>
        <fullName evidence="7">UDP-MurNAc-L-Ala-D-Glu:meso-diaminopimelate ligase</fullName>
    </alternativeName>
    <alternativeName>
        <fullName evidence="7">UDP-MurNAc-tripeptide synthetase</fullName>
    </alternativeName>
    <alternativeName>
        <fullName evidence="7">UDP-N-acetylmuramyl-tripeptide synthetase</fullName>
    </alternativeName>
</protein>
<dbReference type="InterPro" id="IPR013221">
    <property type="entry name" value="Mur_ligase_cen"/>
</dbReference>
<dbReference type="SUPFAM" id="SSF53244">
    <property type="entry name" value="MurD-like peptide ligases, peptide-binding domain"/>
    <property type="match status" value="1"/>
</dbReference>
<dbReference type="Gene3D" id="3.90.190.20">
    <property type="entry name" value="Mur ligase, C-terminal domain"/>
    <property type="match status" value="1"/>
</dbReference>
<feature type="binding site" evidence="7">
    <location>
        <position position="392"/>
    </location>
    <ligand>
        <name>meso-2,6-diaminopimelate</name>
        <dbReference type="ChEBI" id="CHEBI:57791"/>
    </ligand>
</feature>
<evidence type="ECO:0000256" key="2">
    <source>
        <dbReference type="ARBA" id="ARBA00022618"/>
    </source>
</evidence>
<dbReference type="InterPro" id="IPR036565">
    <property type="entry name" value="Mur-like_cat_sf"/>
</dbReference>
<proteinExistence type="inferred from homology"/>
<dbReference type="GO" id="GO:0071555">
    <property type="term" value="P:cell wall organization"/>
    <property type="evidence" value="ECO:0007669"/>
    <property type="project" value="UniProtKB-KW"/>
</dbReference>
<feature type="binding site" evidence="7">
    <location>
        <position position="27"/>
    </location>
    <ligand>
        <name>UDP-N-acetyl-alpha-D-muramoyl-L-alanyl-D-glutamate</name>
        <dbReference type="ChEBI" id="CHEBI:83900"/>
    </ligand>
</feature>
<keyword evidence="3 7" id="KW-0133">Cell shape</keyword>
<keyword evidence="5 7" id="KW-0131">Cell cycle</keyword>
<feature type="domain" description="Mur ligase central" evidence="11">
    <location>
        <begin position="108"/>
        <end position="317"/>
    </location>
</feature>
<evidence type="ECO:0000256" key="1">
    <source>
        <dbReference type="ARBA" id="ARBA00005898"/>
    </source>
</evidence>
<dbReference type="Pfam" id="PF08245">
    <property type="entry name" value="Mur_ligase_M"/>
    <property type="match status" value="1"/>
</dbReference>
<dbReference type="SUPFAM" id="SSF53623">
    <property type="entry name" value="MurD-like peptide ligases, catalytic domain"/>
    <property type="match status" value="1"/>
</dbReference>
<keyword evidence="7" id="KW-0460">Magnesium</keyword>
<evidence type="ECO:0000256" key="6">
    <source>
        <dbReference type="ARBA" id="ARBA00023316"/>
    </source>
</evidence>
<evidence type="ECO:0000313" key="12">
    <source>
        <dbReference type="EMBL" id="NMG02735.1"/>
    </source>
</evidence>
<name>A0A972F7H2_9RHOO</name>
<accession>A0A972F7H2</accession>
<comment type="similarity">
    <text evidence="1 7">Belongs to the MurCDEF family. MurE subfamily.</text>
</comment>
<evidence type="ECO:0000256" key="7">
    <source>
        <dbReference type="HAMAP-Rule" id="MF_00208"/>
    </source>
</evidence>
<feature type="binding site" evidence="7">
    <location>
        <position position="469"/>
    </location>
    <ligand>
        <name>meso-2,6-diaminopimelate</name>
        <dbReference type="ChEBI" id="CHEBI:57791"/>
    </ligand>
</feature>
<dbReference type="GO" id="GO:0009252">
    <property type="term" value="P:peptidoglycan biosynthetic process"/>
    <property type="evidence" value="ECO:0007669"/>
    <property type="project" value="UniProtKB-UniRule"/>
</dbReference>
<feature type="short sequence motif" description="Meso-diaminopimelate recognition motif" evidence="7">
    <location>
        <begin position="416"/>
        <end position="419"/>
    </location>
</feature>
<comment type="caution">
    <text evidence="7">Lacks conserved residue(s) required for the propagation of feature annotation.</text>
</comment>
<dbReference type="InterPro" id="IPR036615">
    <property type="entry name" value="Mur_ligase_C_dom_sf"/>
</dbReference>
<evidence type="ECO:0000259" key="10">
    <source>
        <dbReference type="Pfam" id="PF02875"/>
    </source>
</evidence>
<dbReference type="InterPro" id="IPR005761">
    <property type="entry name" value="UDP-N-AcMur-Glu-dNH2Pim_ligase"/>
</dbReference>
<dbReference type="RefSeq" id="WP_168987516.1">
    <property type="nucleotide sequence ID" value="NZ_CAWPHM010000244.1"/>
</dbReference>
<dbReference type="EMBL" id="WTVM01000031">
    <property type="protein sequence ID" value="NMG02735.1"/>
    <property type="molecule type" value="Genomic_DNA"/>
</dbReference>
<dbReference type="Pfam" id="PF02875">
    <property type="entry name" value="Mur_ligase_C"/>
    <property type="match status" value="1"/>
</dbReference>
<dbReference type="Proteomes" id="UP000599523">
    <property type="component" value="Unassembled WGS sequence"/>
</dbReference>
<feature type="domain" description="Mur ligase C-terminal" evidence="10">
    <location>
        <begin position="340"/>
        <end position="467"/>
    </location>
</feature>
<feature type="binding site" evidence="7">
    <location>
        <position position="151"/>
    </location>
    <ligand>
        <name>UDP-N-acetyl-alpha-D-muramoyl-L-alanyl-D-glutamate</name>
        <dbReference type="ChEBI" id="CHEBI:83900"/>
    </ligand>
</feature>
<evidence type="ECO:0000256" key="4">
    <source>
        <dbReference type="ARBA" id="ARBA00022984"/>
    </source>
</evidence>
<comment type="caution">
    <text evidence="12">The sequence shown here is derived from an EMBL/GenBank/DDBJ whole genome shotgun (WGS) entry which is preliminary data.</text>
</comment>
<dbReference type="Gene3D" id="3.40.1190.10">
    <property type="entry name" value="Mur-like, catalytic domain"/>
    <property type="match status" value="1"/>
</dbReference>
<comment type="cofactor">
    <cofactor evidence="7">
        <name>Mg(2+)</name>
        <dbReference type="ChEBI" id="CHEBI:18420"/>
    </cofactor>
</comment>
<dbReference type="EC" id="6.3.2.13" evidence="7"/>
<keyword evidence="7" id="KW-0067">ATP-binding</keyword>
<dbReference type="Gene3D" id="3.40.1390.10">
    <property type="entry name" value="MurE/MurF, N-terminal domain"/>
    <property type="match status" value="1"/>
</dbReference>
<keyword evidence="6 7" id="KW-0961">Cell wall biogenesis/degradation</keyword>
<dbReference type="NCBIfam" id="NF001126">
    <property type="entry name" value="PRK00139.1-4"/>
    <property type="match status" value="1"/>
</dbReference>
<dbReference type="GO" id="GO:0005524">
    <property type="term" value="F:ATP binding"/>
    <property type="evidence" value="ECO:0007669"/>
    <property type="project" value="UniProtKB-UniRule"/>
</dbReference>
<evidence type="ECO:0000313" key="13">
    <source>
        <dbReference type="Proteomes" id="UP000599523"/>
    </source>
</evidence>
<dbReference type="GO" id="GO:0008360">
    <property type="term" value="P:regulation of cell shape"/>
    <property type="evidence" value="ECO:0007669"/>
    <property type="project" value="UniProtKB-KW"/>
</dbReference>
<feature type="binding site" evidence="7">
    <location>
        <begin position="416"/>
        <end position="419"/>
    </location>
    <ligand>
        <name>meso-2,6-diaminopimelate</name>
        <dbReference type="ChEBI" id="CHEBI:57791"/>
    </ligand>
</feature>
<dbReference type="PANTHER" id="PTHR23135:SF4">
    <property type="entry name" value="UDP-N-ACETYLMURAMOYL-L-ALANYL-D-GLUTAMATE--2,6-DIAMINOPIMELATE LIGASE MURE HOMOLOG, CHLOROPLASTIC"/>
    <property type="match status" value="1"/>
</dbReference>
<organism evidence="12 13">
    <name type="scientific">Azoarcus taiwanensis</name>
    <dbReference type="NCBI Taxonomy" id="666964"/>
    <lineage>
        <taxon>Bacteria</taxon>
        <taxon>Pseudomonadati</taxon>
        <taxon>Pseudomonadota</taxon>
        <taxon>Betaproteobacteria</taxon>
        <taxon>Rhodocyclales</taxon>
        <taxon>Zoogloeaceae</taxon>
        <taxon>Azoarcus</taxon>
    </lineage>
</organism>
<evidence type="ECO:0000256" key="5">
    <source>
        <dbReference type="ARBA" id="ARBA00023306"/>
    </source>
</evidence>
<dbReference type="PANTHER" id="PTHR23135">
    <property type="entry name" value="MUR LIGASE FAMILY MEMBER"/>
    <property type="match status" value="1"/>
</dbReference>
<gene>
    <name evidence="7" type="primary">murE</name>
    <name evidence="12" type="ORF">GPA21_07095</name>
</gene>
<feature type="binding site" evidence="7">
    <location>
        <position position="185"/>
    </location>
    <ligand>
        <name>UDP-N-acetyl-alpha-D-muramoyl-L-alanyl-D-glutamate</name>
        <dbReference type="ChEBI" id="CHEBI:83900"/>
    </ligand>
</feature>
<dbReference type="Pfam" id="PF01225">
    <property type="entry name" value="Mur_ligase"/>
    <property type="match status" value="1"/>
</dbReference>
<dbReference type="SUPFAM" id="SSF63418">
    <property type="entry name" value="MurE/MurF N-terminal domain"/>
    <property type="match status" value="1"/>
</dbReference>
<dbReference type="GO" id="GO:0051301">
    <property type="term" value="P:cell division"/>
    <property type="evidence" value="ECO:0007669"/>
    <property type="project" value="UniProtKB-KW"/>
</dbReference>
<dbReference type="GO" id="GO:0008765">
    <property type="term" value="F:UDP-N-acetylmuramoylalanyl-D-glutamate-2,6-diaminopimelate ligase activity"/>
    <property type="evidence" value="ECO:0007669"/>
    <property type="project" value="UniProtKB-UniRule"/>
</dbReference>
<dbReference type="GO" id="GO:0005737">
    <property type="term" value="C:cytoplasm"/>
    <property type="evidence" value="ECO:0007669"/>
    <property type="project" value="UniProtKB-SubCell"/>
</dbReference>
<dbReference type="GO" id="GO:0000287">
    <property type="term" value="F:magnesium ion binding"/>
    <property type="evidence" value="ECO:0007669"/>
    <property type="project" value="UniProtKB-UniRule"/>
</dbReference>
<sequence length="502" mass="52846">MSARLALELIETLRARGVVAAGISCDSRTIGSGDVFAAWPGFASDGRKYVEAAIARGATAVLYENGDGFELRAAGVPAIGVTGLRDLAGFVAHALYDKPSESLWMTGVTGTNGKTTVSQWIAAASGLLGERCGVIGTLGSGYPGEVFETVNTTPDVLALHRSLRRFADEGARGVAMEVSSIGLEQGRVNGVAFDAAVFTNLSRDHLDYHGDMDAYAAAKARLFDFPGLRYAVINADDPFGLELVDRARRAGVEVTACMLQDPETGQRLGGETLSARQIPSSAFGMHLLVHWRGMEGDLRARVVGRFNAHNLLAVVGVLLARGVAFEEALAAASRLEPPLGRMQLFGGVGEPLVVVDYAHSPDALAKLLETCRETASSRGGALVCVFGCGGDRDPGKRPLMGEVVRQRADRVVVTSDNPRSEDPLAIIEAVRAGAGRDADAIIDRADAIARAIADADADDVVVLAGKGHETYQEVLGRRVPFSDAEHAAAALRLWSSVRGSAA</sequence>
<dbReference type="InterPro" id="IPR004101">
    <property type="entry name" value="Mur_ligase_C"/>
</dbReference>
<feature type="domain" description="Mur ligase N-terminal catalytic" evidence="9">
    <location>
        <begin position="22"/>
        <end position="89"/>
    </location>
</feature>
<evidence type="ECO:0000259" key="9">
    <source>
        <dbReference type="Pfam" id="PF01225"/>
    </source>
</evidence>
<keyword evidence="7 12" id="KW-0436">Ligase</keyword>
<feature type="binding site" evidence="7">
    <location>
        <begin position="152"/>
        <end position="153"/>
    </location>
    <ligand>
        <name>UDP-N-acetyl-alpha-D-muramoyl-L-alanyl-D-glutamate</name>
        <dbReference type="ChEBI" id="CHEBI:83900"/>
    </ligand>
</feature>
<comment type="subcellular location">
    <subcellularLocation>
        <location evidence="7 8">Cytoplasm</location>
    </subcellularLocation>
</comment>
<comment type="catalytic activity">
    <reaction evidence="7">
        <text>UDP-N-acetyl-alpha-D-muramoyl-L-alanyl-D-glutamate + meso-2,6-diaminopimelate + ATP = UDP-N-acetyl-alpha-D-muramoyl-L-alanyl-gamma-D-glutamyl-meso-2,6-diaminopimelate + ADP + phosphate + H(+)</text>
        <dbReference type="Rhea" id="RHEA:23676"/>
        <dbReference type="ChEBI" id="CHEBI:15378"/>
        <dbReference type="ChEBI" id="CHEBI:30616"/>
        <dbReference type="ChEBI" id="CHEBI:43474"/>
        <dbReference type="ChEBI" id="CHEBI:57791"/>
        <dbReference type="ChEBI" id="CHEBI:83900"/>
        <dbReference type="ChEBI" id="CHEBI:83905"/>
        <dbReference type="ChEBI" id="CHEBI:456216"/>
        <dbReference type="EC" id="6.3.2.13"/>
    </reaction>
</comment>
<evidence type="ECO:0000256" key="8">
    <source>
        <dbReference type="RuleBase" id="RU004135"/>
    </source>
</evidence>
<dbReference type="NCBIfam" id="TIGR01085">
    <property type="entry name" value="murE"/>
    <property type="match status" value="1"/>
</dbReference>
<evidence type="ECO:0000256" key="3">
    <source>
        <dbReference type="ARBA" id="ARBA00022960"/>
    </source>
</evidence>
<feature type="binding site" evidence="7">
    <location>
        <position position="179"/>
    </location>
    <ligand>
        <name>UDP-N-acetyl-alpha-D-muramoyl-L-alanyl-D-glutamate</name>
        <dbReference type="ChEBI" id="CHEBI:83900"/>
    </ligand>
</feature>
<feature type="modified residue" description="N6-carboxylysine" evidence="7">
    <location>
        <position position="219"/>
    </location>
</feature>
<reference evidence="12" key="1">
    <citation type="submission" date="2019-12" db="EMBL/GenBank/DDBJ databases">
        <title>Comparative genomics gives insights into the taxonomy of the Azoarcus-Aromatoleum group and reveals separate origins of nif in the plant-associated Azoarcus and non-plant-associated Aromatoleum sub-groups.</title>
        <authorList>
            <person name="Lafos M."/>
            <person name="Maluk M."/>
            <person name="Batista M."/>
            <person name="Junghare M."/>
            <person name="Carmona M."/>
            <person name="Faoro H."/>
            <person name="Cruz L.M."/>
            <person name="Battistoni F."/>
            <person name="De Souza E."/>
            <person name="Pedrosa F."/>
            <person name="Chen W.-M."/>
            <person name="Poole P.S."/>
            <person name="Dixon R.A."/>
            <person name="James E.K."/>
        </authorList>
    </citation>
    <scope>NUCLEOTIDE SEQUENCE</scope>
    <source>
        <strain evidence="12">NSC3</strain>
    </source>
</reference>
<dbReference type="InterPro" id="IPR000713">
    <property type="entry name" value="Mur_ligase_N"/>
</dbReference>
<feature type="binding site" evidence="7">
    <location>
        <position position="187"/>
    </location>
    <ligand>
        <name>UDP-N-acetyl-alpha-D-muramoyl-L-alanyl-D-glutamate</name>
        <dbReference type="ChEBI" id="CHEBI:83900"/>
    </ligand>
</feature>
<feature type="binding site" evidence="7">
    <location>
        <begin position="110"/>
        <end position="116"/>
    </location>
    <ligand>
        <name>ATP</name>
        <dbReference type="ChEBI" id="CHEBI:30616"/>
    </ligand>
</feature>
<evidence type="ECO:0000259" key="11">
    <source>
        <dbReference type="Pfam" id="PF08245"/>
    </source>
</evidence>
<dbReference type="InterPro" id="IPR035911">
    <property type="entry name" value="MurE/MurF_N"/>
</dbReference>
<dbReference type="HAMAP" id="MF_00208">
    <property type="entry name" value="MurE"/>
    <property type="match status" value="1"/>
</dbReference>
<keyword evidence="7" id="KW-0547">Nucleotide-binding</keyword>
<feature type="binding site" evidence="7">
    <location>
        <position position="465"/>
    </location>
    <ligand>
        <name>meso-2,6-diaminopimelate</name>
        <dbReference type="ChEBI" id="CHEBI:57791"/>
    </ligand>
</feature>
<keyword evidence="4 7" id="KW-0573">Peptidoglycan synthesis</keyword>
<keyword evidence="7" id="KW-0963">Cytoplasm</keyword>